<proteinExistence type="predicted"/>
<sequence>MYEDAIERSWWSDERTATWGRLDEATREVVSSYDDNGLIGSLSLHPSAPNPNGINAGISPDEWHVTLPYEEGRVDVKTIASLLSGELDAPITIRPRTDEWEPGFWLIIENAERSLSTDTDRGETDD</sequence>
<dbReference type="KEGG" id="haly:HYG82_03170"/>
<protein>
    <submittedName>
        <fullName evidence="1">Uncharacterized protein</fullName>
    </submittedName>
</protein>
<keyword evidence="2" id="KW-1185">Reference proteome</keyword>
<organism evidence="1 2">
    <name type="scientific">Natrinema halophilum</name>
    <dbReference type="NCBI Taxonomy" id="1699371"/>
    <lineage>
        <taxon>Archaea</taxon>
        <taxon>Methanobacteriati</taxon>
        <taxon>Methanobacteriota</taxon>
        <taxon>Stenosarchaea group</taxon>
        <taxon>Halobacteria</taxon>
        <taxon>Halobacteriales</taxon>
        <taxon>Natrialbaceae</taxon>
        <taxon>Natrinema</taxon>
    </lineage>
</organism>
<dbReference type="Proteomes" id="UP000509241">
    <property type="component" value="Chromosome"/>
</dbReference>
<gene>
    <name evidence="1" type="ORF">HYG82_03170</name>
</gene>
<dbReference type="EMBL" id="CP058601">
    <property type="protein sequence ID" value="QLG47916.1"/>
    <property type="molecule type" value="Genomic_DNA"/>
</dbReference>
<dbReference type="AlphaFoldDB" id="A0A7D5KBL3"/>
<dbReference type="RefSeq" id="WP_179259658.1">
    <property type="nucleotide sequence ID" value="NZ_CP058601.1"/>
</dbReference>
<name>A0A7D5KBL3_9EURY</name>
<evidence type="ECO:0000313" key="2">
    <source>
        <dbReference type="Proteomes" id="UP000509241"/>
    </source>
</evidence>
<evidence type="ECO:0000313" key="1">
    <source>
        <dbReference type="EMBL" id="QLG47916.1"/>
    </source>
</evidence>
<reference evidence="1 2" key="1">
    <citation type="submission" date="2020-07" db="EMBL/GenBank/DDBJ databases">
        <authorList>
            <person name="Cui H."/>
        </authorList>
    </citation>
    <scope>NUCLEOTIDE SEQUENCE [LARGE SCALE GENOMIC DNA]</scope>
    <source>
        <strain evidence="1 2">YPL8</strain>
    </source>
</reference>
<accession>A0A7D5KBL3</accession>
<dbReference type="GeneID" id="56032259"/>